<proteinExistence type="predicted"/>
<name>A0A0E9WY29_ANGAN</name>
<sequence length="59" mass="7142">MSWLLNYYFSMESTIRFLLICPCCLVIQYTYNSLYLKNRLFTFNNSPLHITDYGLMICR</sequence>
<evidence type="ECO:0000313" key="2">
    <source>
        <dbReference type="EMBL" id="JAH95121.1"/>
    </source>
</evidence>
<evidence type="ECO:0000256" key="1">
    <source>
        <dbReference type="SAM" id="Phobius"/>
    </source>
</evidence>
<dbReference type="EMBL" id="GBXM01013456">
    <property type="protein sequence ID" value="JAH95121.1"/>
    <property type="molecule type" value="Transcribed_RNA"/>
</dbReference>
<keyword evidence="1" id="KW-0812">Transmembrane</keyword>
<reference evidence="2" key="1">
    <citation type="submission" date="2014-11" db="EMBL/GenBank/DDBJ databases">
        <authorList>
            <person name="Amaro Gonzalez C."/>
        </authorList>
    </citation>
    <scope>NUCLEOTIDE SEQUENCE</scope>
</reference>
<feature type="transmembrane region" description="Helical" evidence="1">
    <location>
        <begin position="13"/>
        <end position="31"/>
    </location>
</feature>
<keyword evidence="1" id="KW-0472">Membrane</keyword>
<dbReference type="AlphaFoldDB" id="A0A0E9WY29"/>
<reference evidence="2" key="2">
    <citation type="journal article" date="2015" name="Fish Shellfish Immunol.">
        <title>Early steps in the European eel (Anguilla anguilla)-Vibrio vulnificus interaction in the gills: Role of the RtxA13 toxin.</title>
        <authorList>
            <person name="Callol A."/>
            <person name="Pajuelo D."/>
            <person name="Ebbesson L."/>
            <person name="Teles M."/>
            <person name="MacKenzie S."/>
            <person name="Amaro C."/>
        </authorList>
    </citation>
    <scope>NUCLEOTIDE SEQUENCE</scope>
</reference>
<accession>A0A0E9WY29</accession>
<protein>
    <submittedName>
        <fullName evidence="2">Uncharacterized protein</fullName>
    </submittedName>
</protein>
<organism evidence="2">
    <name type="scientific">Anguilla anguilla</name>
    <name type="common">European freshwater eel</name>
    <name type="synonym">Muraena anguilla</name>
    <dbReference type="NCBI Taxonomy" id="7936"/>
    <lineage>
        <taxon>Eukaryota</taxon>
        <taxon>Metazoa</taxon>
        <taxon>Chordata</taxon>
        <taxon>Craniata</taxon>
        <taxon>Vertebrata</taxon>
        <taxon>Euteleostomi</taxon>
        <taxon>Actinopterygii</taxon>
        <taxon>Neopterygii</taxon>
        <taxon>Teleostei</taxon>
        <taxon>Anguilliformes</taxon>
        <taxon>Anguillidae</taxon>
        <taxon>Anguilla</taxon>
    </lineage>
</organism>
<keyword evidence="1" id="KW-1133">Transmembrane helix</keyword>